<name>A0A0B7MNL0_9FIRM</name>
<dbReference type="InterPro" id="IPR011009">
    <property type="entry name" value="Kinase-like_dom_sf"/>
</dbReference>
<dbReference type="PANTHER" id="PTHR10566:SF113">
    <property type="entry name" value="PROTEIN ACTIVITY OF BC1 COMPLEX KINASE 7, CHLOROPLASTIC"/>
    <property type="match status" value="1"/>
</dbReference>
<comment type="similarity">
    <text evidence="1">Belongs to the protein kinase superfamily. ADCK protein kinase family.</text>
</comment>
<dbReference type="SUPFAM" id="SSF56112">
    <property type="entry name" value="Protein kinase-like (PK-like)"/>
    <property type="match status" value="1"/>
</dbReference>
<keyword evidence="2" id="KW-1133">Transmembrane helix</keyword>
<dbReference type="RefSeq" id="WP_052835617.1">
    <property type="nucleotide sequence ID" value="NZ_CDRZ01000259.1"/>
</dbReference>
<evidence type="ECO:0000256" key="2">
    <source>
        <dbReference type="SAM" id="Phobius"/>
    </source>
</evidence>
<keyword evidence="2" id="KW-0812">Transmembrane</keyword>
<protein>
    <submittedName>
        <fullName evidence="4">ABC-1 domain protein</fullName>
    </submittedName>
</protein>
<keyword evidence="5" id="KW-1185">Reference proteome</keyword>
<feature type="domain" description="ABC1 atypical kinase-like" evidence="3">
    <location>
        <begin position="101"/>
        <end position="345"/>
    </location>
</feature>
<evidence type="ECO:0000259" key="3">
    <source>
        <dbReference type="Pfam" id="PF03109"/>
    </source>
</evidence>
<dbReference type="Proteomes" id="UP000046155">
    <property type="component" value="Unassembled WGS sequence"/>
</dbReference>
<feature type="transmembrane region" description="Helical" evidence="2">
    <location>
        <begin position="506"/>
        <end position="524"/>
    </location>
</feature>
<dbReference type="Pfam" id="PF03109">
    <property type="entry name" value="ABC1"/>
    <property type="match status" value="1"/>
</dbReference>
<reference evidence="5" key="1">
    <citation type="submission" date="2015-01" db="EMBL/GenBank/DDBJ databases">
        <authorList>
            <person name="Manzoor Shahid"/>
            <person name="Zubair Saima"/>
        </authorList>
    </citation>
    <scope>NUCLEOTIDE SEQUENCE [LARGE SCALE GENOMIC DNA]</scope>
    <source>
        <strain evidence="5">Sp3</strain>
    </source>
</reference>
<dbReference type="CDD" id="cd05121">
    <property type="entry name" value="ABC1_ADCK3-like"/>
    <property type="match status" value="1"/>
</dbReference>
<evidence type="ECO:0000313" key="5">
    <source>
        <dbReference type="Proteomes" id="UP000046155"/>
    </source>
</evidence>
<evidence type="ECO:0000256" key="1">
    <source>
        <dbReference type="ARBA" id="ARBA00009670"/>
    </source>
</evidence>
<dbReference type="InterPro" id="IPR004147">
    <property type="entry name" value="ABC1_dom"/>
</dbReference>
<feature type="transmembrane region" description="Helical" evidence="2">
    <location>
        <begin position="536"/>
        <end position="557"/>
    </location>
</feature>
<keyword evidence="2" id="KW-0472">Membrane</keyword>
<dbReference type="EMBL" id="CDRZ01000259">
    <property type="protein sequence ID" value="CEO89823.1"/>
    <property type="molecule type" value="Genomic_DNA"/>
</dbReference>
<gene>
    <name evidence="4" type="ORF">SSCH_600044</name>
</gene>
<proteinExistence type="inferred from homology"/>
<dbReference type="OrthoDB" id="9795390at2"/>
<organism evidence="4 5">
    <name type="scientific">Syntrophaceticus schinkii</name>
    <dbReference type="NCBI Taxonomy" id="499207"/>
    <lineage>
        <taxon>Bacteria</taxon>
        <taxon>Bacillati</taxon>
        <taxon>Bacillota</taxon>
        <taxon>Clostridia</taxon>
        <taxon>Thermoanaerobacterales</taxon>
        <taxon>Thermoanaerobacterales Family III. Incertae Sedis</taxon>
        <taxon>Syntrophaceticus</taxon>
    </lineage>
</organism>
<sequence length="561" mass="63799">MTGRTRGFLYHYRHVRRYQEMLNILVKNGFSFLIERLDLPGQTLYHRFRRGKPSQEQEMSNLPGRITQVLKELGPTFIKLGQLLSTRADLLPQEYLQELARLQDRVTPVPMAEIESIILQEVGRPISDVFAEFDPRALASASIGQVHRAKLVSGEDVVVKIQRPGIARLIKVDLEILGDIAKIIEQRTQLGKLQNITGMLTEFRISLLEELDFSLEGRNAEILKKNMQEDTRIYIPDIFWDYTKQRVLVMEYVEGVKITGREEIIAAGYDPQLIAETLVNAMIRQVYVDGFFHSDPHPGNLAVLPGNKIVFMDFGQVGYLDEEMREKAADIVLAMVRHDIDAVLKGLLRIGIIRGEPNMSSLKRDISRLERKYYGMPLKDIKVGTSLQELMEIASRYQIQVPADFVMAAKALVTLEGTIRELAPEISIVEIAEPFATRVLLRRYDPRRLLHIAQQNTLQFFSTFVHFPLLLEDLIDKIKGGRLALPIEHKELPMAVGQLRKTIHRLALSIILSSLLIAGAIIVSTNPSSFFARFHIAEIIFLFAFIPASLLIIILFLDSRS</sequence>
<evidence type="ECO:0000313" key="4">
    <source>
        <dbReference type="EMBL" id="CEO89823.1"/>
    </source>
</evidence>
<dbReference type="AlphaFoldDB" id="A0A0B7MNL0"/>
<accession>A0A0B7MNL0</accession>
<dbReference type="PANTHER" id="PTHR10566">
    <property type="entry name" value="CHAPERONE-ACTIVITY OF BC1 COMPLEX CABC1 -RELATED"/>
    <property type="match status" value="1"/>
</dbReference>
<dbReference type="InterPro" id="IPR050154">
    <property type="entry name" value="UbiB_kinase"/>
</dbReference>